<keyword evidence="3" id="KW-1185">Reference proteome</keyword>
<evidence type="ECO:0000313" key="3">
    <source>
        <dbReference type="Proteomes" id="UP000182544"/>
    </source>
</evidence>
<proteinExistence type="predicted"/>
<dbReference type="Proteomes" id="UP000182544">
    <property type="component" value="Unassembled WGS sequence"/>
</dbReference>
<dbReference type="EMBL" id="FPKV01000004">
    <property type="protein sequence ID" value="SFZ94348.1"/>
    <property type="molecule type" value="Genomic_DNA"/>
</dbReference>
<evidence type="ECO:0008006" key="4">
    <source>
        <dbReference type="Google" id="ProtNLM"/>
    </source>
</evidence>
<organism evidence="2 3">
    <name type="scientific">Flaviramulus basaltis</name>
    <dbReference type="NCBI Taxonomy" id="369401"/>
    <lineage>
        <taxon>Bacteria</taxon>
        <taxon>Pseudomonadati</taxon>
        <taxon>Bacteroidota</taxon>
        <taxon>Flavobacteriia</taxon>
        <taxon>Flavobacteriales</taxon>
        <taxon>Flavobacteriaceae</taxon>
        <taxon>Flaviramulus</taxon>
    </lineage>
</organism>
<name>A0A1K2IPI1_9FLAO</name>
<dbReference type="STRING" id="369401.SAMN05428642_104106"/>
<gene>
    <name evidence="2" type="ORF">SAMN05428642_104106</name>
</gene>
<evidence type="ECO:0000256" key="1">
    <source>
        <dbReference type="SAM" id="SignalP"/>
    </source>
</evidence>
<dbReference type="AlphaFoldDB" id="A0A1K2IPI1"/>
<protein>
    <recommendedName>
        <fullName evidence="4">Adhesin</fullName>
    </recommendedName>
</protein>
<evidence type="ECO:0000313" key="2">
    <source>
        <dbReference type="EMBL" id="SFZ94348.1"/>
    </source>
</evidence>
<accession>A0A1K2IPI1</accession>
<feature type="chain" id="PRO_5013154204" description="Adhesin" evidence="1">
    <location>
        <begin position="23"/>
        <end position="362"/>
    </location>
</feature>
<reference evidence="2 3" key="1">
    <citation type="submission" date="2016-10" db="EMBL/GenBank/DDBJ databases">
        <authorList>
            <person name="de Groot N.N."/>
        </authorList>
    </citation>
    <scope>NUCLEOTIDE SEQUENCE [LARGE SCALE GENOMIC DNA]</scope>
    <source>
        <strain evidence="2 3">DSM 18180</strain>
    </source>
</reference>
<sequence>MKRALQFRTFITLLMLPLFISASTEIKDKHSKTKTIKKEFSVNSNATLKVKNSYGNLDIVTWNENRIVFEITITTSGNNEEKVEEKLSEIDVKFSSSSDFVSAETEFSKNKSNSWWNWNSKNNVNMKVNYVIKMPITNSVNLNNDYGNINLEKLEGRAEINCDYGKITTKELMADNNILNFDYTKGCYFEYIKSGKINADYSGFTISKSKKIDINADYTNSEIEIAEDINYNCDYGNINVGKTNNITGNGDYLTTVIGDVYKNVSIKADYGSIKINRMNENAGNVTIKSDYVGIKIGYASGYNFNFEIDLGYASLNDDNDLEFTNKVIESTDKYYAGYRGNNSSGNKISVSSDYGSLTLYKN</sequence>
<feature type="signal peptide" evidence="1">
    <location>
        <begin position="1"/>
        <end position="22"/>
    </location>
</feature>
<keyword evidence="1" id="KW-0732">Signal</keyword>
<dbReference type="RefSeq" id="WP_072403290.1">
    <property type="nucleotide sequence ID" value="NZ_FPKV01000004.1"/>
</dbReference>